<dbReference type="SUPFAM" id="SSF52922">
    <property type="entry name" value="TK C-terminal domain-like"/>
    <property type="match status" value="1"/>
</dbReference>
<dbReference type="Pfam" id="PF02779">
    <property type="entry name" value="Transket_pyr"/>
    <property type="match status" value="1"/>
</dbReference>
<dbReference type="Pfam" id="PF02780">
    <property type="entry name" value="Transketolase_C"/>
    <property type="match status" value="1"/>
</dbReference>
<dbReference type="InterPro" id="IPR005475">
    <property type="entry name" value="Transketolase-like_Pyr-bd"/>
</dbReference>
<dbReference type="SUPFAM" id="SSF52518">
    <property type="entry name" value="Thiamin diphosphate-binding fold (THDP-binding)"/>
    <property type="match status" value="1"/>
</dbReference>
<reference evidence="6" key="1">
    <citation type="journal article" date="2014" name="Front. Microbiol.">
        <title>High frequency of phylogenetically diverse reductive dehalogenase-homologous genes in deep subseafloor sedimentary metagenomes.</title>
        <authorList>
            <person name="Kawai M."/>
            <person name="Futagami T."/>
            <person name="Toyoda A."/>
            <person name="Takaki Y."/>
            <person name="Nishi S."/>
            <person name="Hori S."/>
            <person name="Arai W."/>
            <person name="Tsubouchi T."/>
            <person name="Morono Y."/>
            <person name="Uchiyama I."/>
            <person name="Ito T."/>
            <person name="Fujiyama A."/>
            <person name="Inagaki F."/>
            <person name="Takami H."/>
        </authorList>
    </citation>
    <scope>NUCLEOTIDE SEQUENCE</scope>
    <source>
        <strain evidence="6">Expedition CK06-06</strain>
    </source>
</reference>
<comment type="cofactor">
    <cofactor evidence="1">
        <name>thiamine diphosphate</name>
        <dbReference type="ChEBI" id="CHEBI:58937"/>
    </cofactor>
</comment>
<dbReference type="Gene3D" id="3.40.50.920">
    <property type="match status" value="1"/>
</dbReference>
<dbReference type="InterPro" id="IPR009014">
    <property type="entry name" value="Transketo_C/PFOR_II"/>
</dbReference>
<evidence type="ECO:0000256" key="1">
    <source>
        <dbReference type="ARBA" id="ARBA00001964"/>
    </source>
</evidence>
<dbReference type="Gene3D" id="3.40.50.970">
    <property type="match status" value="1"/>
</dbReference>
<dbReference type="EMBL" id="BARV01003118">
    <property type="protein sequence ID" value="GAH99659.1"/>
    <property type="molecule type" value="Genomic_DNA"/>
</dbReference>
<dbReference type="GO" id="GO:0016491">
    <property type="term" value="F:oxidoreductase activity"/>
    <property type="evidence" value="ECO:0007669"/>
    <property type="project" value="UniProtKB-KW"/>
</dbReference>
<feature type="non-terminal residue" evidence="6">
    <location>
        <position position="1"/>
    </location>
</feature>
<dbReference type="PANTHER" id="PTHR43257">
    <property type="entry name" value="PYRUVATE DEHYDROGENASE E1 COMPONENT BETA SUBUNIT"/>
    <property type="match status" value="1"/>
</dbReference>
<dbReference type="InterPro" id="IPR033248">
    <property type="entry name" value="Transketolase_C"/>
</dbReference>
<dbReference type="AlphaFoldDB" id="X1LB60"/>
<name>X1LB60_9ZZZZ</name>
<proteinExistence type="predicted"/>
<comment type="caution">
    <text evidence="6">The sequence shown here is derived from an EMBL/GenBank/DDBJ whole genome shotgun (WGS) entry which is preliminary data.</text>
</comment>
<feature type="domain" description="Transketolase-like pyrimidine-binding" evidence="4">
    <location>
        <begin position="4"/>
        <end position="61"/>
    </location>
</feature>
<gene>
    <name evidence="6" type="ORF">S06H3_07635</name>
</gene>
<keyword evidence="3" id="KW-0786">Thiamine pyrophosphate</keyword>
<keyword evidence="2" id="KW-0560">Oxidoreductase</keyword>
<evidence type="ECO:0000256" key="2">
    <source>
        <dbReference type="ARBA" id="ARBA00023002"/>
    </source>
</evidence>
<evidence type="ECO:0000259" key="5">
    <source>
        <dbReference type="Pfam" id="PF02780"/>
    </source>
</evidence>
<feature type="domain" description="Transketolase C-terminal" evidence="5">
    <location>
        <begin position="77"/>
        <end position="199"/>
    </location>
</feature>
<organism evidence="6">
    <name type="scientific">marine sediment metagenome</name>
    <dbReference type="NCBI Taxonomy" id="412755"/>
    <lineage>
        <taxon>unclassified sequences</taxon>
        <taxon>metagenomes</taxon>
        <taxon>ecological metagenomes</taxon>
    </lineage>
</organism>
<sequence length="209" mass="22426">TQGGSGGGTAAQHSQSLEMLFVHIPGLKVVIPATPYDAKGLLKTAIRDDGPVIFIEHKLLYVIKGMVSMKEYLIPFGELAIARRGSDITIVTYSAMLLKVMEAAEMLHKEGIEVEVLDLRTLIPLDIDGVLASVKKTGKLLIVHEASLVGGMGAEIAAQVQEQAFDYLDAPITRLGAVPIPIPYSESLERLVFPNKGKIVTATRALIVA</sequence>
<dbReference type="InterPro" id="IPR029061">
    <property type="entry name" value="THDP-binding"/>
</dbReference>
<accession>X1LB60</accession>
<evidence type="ECO:0000313" key="6">
    <source>
        <dbReference type="EMBL" id="GAH99659.1"/>
    </source>
</evidence>
<evidence type="ECO:0000256" key="3">
    <source>
        <dbReference type="ARBA" id="ARBA00023052"/>
    </source>
</evidence>
<protein>
    <recommendedName>
        <fullName evidence="7">Transketolase-like pyrimidine-binding domain-containing protein</fullName>
    </recommendedName>
</protein>
<dbReference type="PANTHER" id="PTHR43257:SF2">
    <property type="entry name" value="PYRUVATE DEHYDROGENASE E1 COMPONENT SUBUNIT BETA"/>
    <property type="match status" value="1"/>
</dbReference>
<evidence type="ECO:0000259" key="4">
    <source>
        <dbReference type="Pfam" id="PF02779"/>
    </source>
</evidence>
<dbReference type="FunFam" id="3.40.50.920:FF:000001">
    <property type="entry name" value="Pyruvate dehydrogenase E1 beta subunit"/>
    <property type="match status" value="1"/>
</dbReference>
<evidence type="ECO:0008006" key="7">
    <source>
        <dbReference type="Google" id="ProtNLM"/>
    </source>
</evidence>